<protein>
    <submittedName>
        <fullName evidence="2">Uncharacterized protein</fullName>
    </submittedName>
</protein>
<dbReference type="GeneID" id="63776907"/>
<feature type="region of interest" description="Disordered" evidence="1">
    <location>
        <begin position="408"/>
        <end position="537"/>
    </location>
</feature>
<gene>
    <name evidence="2" type="ORF">BCR38DRAFT_440332</name>
</gene>
<sequence length="537" mass="59212">MSFVGFRANGVFPSSPAETETSNISAHLVVESCRSGKIVSFPPRTKYTIMAGQQRSDGQGNNAFDLNIAASEFSTSLIKDKIQRMSHELDDDLGRHYVLQIRTILREVDRKRIKFNNTKHHLLQNLRGTLSSLGVSNDSIATTVSEIDAMAPIWLAVIPNASSLAVRPPSPAVSPLQETPVSFQGTPPGLIIEPGRPAGAANSESRPHIPAVDGDYAASGNRGSPILEVMDKLRSPMNLQSPVDHSKRPREEDENDSVARKKSKQDGSQEQPQRIFPTDWSQERTLSLADLDPTECVFRHSQHGGFFVIRCDYHECSLGIADSPPFENKRAFHHFNSKHLRECQSDSYIFVNYAYQVNASEDEIASRYQDGKIPECTPSNEISKPTPVKQESPRVMCSQPLMEQEIMSTETPSKGDGVTGLEESDHENRNAEEDYDDEDNKSDDKGPHRNLRQKPRTSYLDMIRGHNRLSMSYGTPEATSARASPQKGGSADRGSDKAKGKDSKGSPAGIFSGKSKTSGARKPFGFTGEWPRRSAPS</sequence>
<feature type="region of interest" description="Disordered" evidence="1">
    <location>
        <begin position="193"/>
        <end position="223"/>
    </location>
</feature>
<evidence type="ECO:0000313" key="3">
    <source>
        <dbReference type="Proteomes" id="UP000193689"/>
    </source>
</evidence>
<dbReference type="AlphaFoldDB" id="A0A1Y2DQB0"/>
<comment type="caution">
    <text evidence="2">The sequence shown here is derived from an EMBL/GenBank/DDBJ whole genome shotgun (WGS) entry which is preliminary data.</text>
</comment>
<proteinExistence type="predicted"/>
<dbReference type="OrthoDB" id="4653114at2759"/>
<name>A0A1Y2DQB0_9PEZI</name>
<reference evidence="2 3" key="1">
    <citation type="submission" date="2016-07" db="EMBL/GenBank/DDBJ databases">
        <title>Pervasive Adenine N6-methylation of Active Genes in Fungi.</title>
        <authorList>
            <consortium name="DOE Joint Genome Institute"/>
            <person name="Mondo S.J."/>
            <person name="Dannebaum R.O."/>
            <person name="Kuo R.C."/>
            <person name="Labutti K."/>
            <person name="Haridas S."/>
            <person name="Kuo A."/>
            <person name="Salamov A."/>
            <person name="Ahrendt S.R."/>
            <person name="Lipzen A."/>
            <person name="Sullivan W."/>
            <person name="Andreopoulos W.B."/>
            <person name="Clum A."/>
            <person name="Lindquist E."/>
            <person name="Daum C."/>
            <person name="Ramamoorthy G.K."/>
            <person name="Gryganskyi A."/>
            <person name="Culley D."/>
            <person name="Magnuson J.K."/>
            <person name="James T.Y."/>
            <person name="O'Malley M.A."/>
            <person name="Stajich J.E."/>
            <person name="Spatafora J.W."/>
            <person name="Visel A."/>
            <person name="Grigoriev I.V."/>
        </authorList>
    </citation>
    <scope>NUCLEOTIDE SEQUENCE [LARGE SCALE GENOMIC DNA]</scope>
    <source>
        <strain evidence="2 3">CBS 129021</strain>
    </source>
</reference>
<feature type="region of interest" description="Disordered" evidence="1">
    <location>
        <begin position="374"/>
        <end position="395"/>
    </location>
</feature>
<evidence type="ECO:0000313" key="2">
    <source>
        <dbReference type="EMBL" id="ORY61478.1"/>
    </source>
</evidence>
<dbReference type="Proteomes" id="UP000193689">
    <property type="component" value="Unassembled WGS sequence"/>
</dbReference>
<evidence type="ECO:0000256" key="1">
    <source>
        <dbReference type="SAM" id="MobiDB-lite"/>
    </source>
</evidence>
<dbReference type="InParanoid" id="A0A1Y2DQB0"/>
<feature type="compositionally biased region" description="Basic and acidic residues" evidence="1">
    <location>
        <begin position="493"/>
        <end position="504"/>
    </location>
</feature>
<organism evidence="2 3">
    <name type="scientific">Pseudomassariella vexata</name>
    <dbReference type="NCBI Taxonomy" id="1141098"/>
    <lineage>
        <taxon>Eukaryota</taxon>
        <taxon>Fungi</taxon>
        <taxon>Dikarya</taxon>
        <taxon>Ascomycota</taxon>
        <taxon>Pezizomycotina</taxon>
        <taxon>Sordariomycetes</taxon>
        <taxon>Xylariomycetidae</taxon>
        <taxon>Amphisphaeriales</taxon>
        <taxon>Pseudomassariaceae</taxon>
        <taxon>Pseudomassariella</taxon>
    </lineage>
</organism>
<dbReference type="RefSeq" id="XP_040713555.1">
    <property type="nucleotide sequence ID" value="XM_040860695.1"/>
</dbReference>
<accession>A0A1Y2DQB0</accession>
<keyword evidence="3" id="KW-1185">Reference proteome</keyword>
<feature type="compositionally biased region" description="Polar residues" evidence="1">
    <location>
        <begin position="469"/>
        <end position="483"/>
    </location>
</feature>
<dbReference type="EMBL" id="MCFJ01000010">
    <property type="protein sequence ID" value="ORY61478.1"/>
    <property type="molecule type" value="Genomic_DNA"/>
</dbReference>
<feature type="region of interest" description="Disordered" evidence="1">
    <location>
        <begin position="238"/>
        <end position="281"/>
    </location>
</feature>